<dbReference type="EMBL" id="BAAABM010000007">
    <property type="protein sequence ID" value="GAA0319339.1"/>
    <property type="molecule type" value="Genomic_DNA"/>
</dbReference>
<evidence type="ECO:0000313" key="1">
    <source>
        <dbReference type="EMBL" id="GAA0319339.1"/>
    </source>
</evidence>
<evidence type="ECO:0000313" key="2">
    <source>
        <dbReference type="Proteomes" id="UP001501822"/>
    </source>
</evidence>
<comment type="caution">
    <text evidence="1">The sequence shown here is derived from an EMBL/GenBank/DDBJ whole genome shotgun (WGS) entry which is preliminary data.</text>
</comment>
<sequence length="90" mass="9822">MFRHSRSRKISAEEAQRTAEVAQYEHRVKISKFKTQLIGEAMVKIRVACGLDDGTGKVPASTKYAVLIAVGVMTDFGKITSLLQALLGAQ</sequence>
<name>A0ABN0VWW2_9ACTN</name>
<proteinExistence type="predicted"/>
<protein>
    <submittedName>
        <fullName evidence="1">Uncharacterized protein</fullName>
    </submittedName>
</protein>
<keyword evidence="2" id="KW-1185">Reference proteome</keyword>
<dbReference type="Proteomes" id="UP001501822">
    <property type="component" value="Unassembled WGS sequence"/>
</dbReference>
<organism evidence="1 2">
    <name type="scientific">Actinoallomurus spadix</name>
    <dbReference type="NCBI Taxonomy" id="79912"/>
    <lineage>
        <taxon>Bacteria</taxon>
        <taxon>Bacillati</taxon>
        <taxon>Actinomycetota</taxon>
        <taxon>Actinomycetes</taxon>
        <taxon>Streptosporangiales</taxon>
        <taxon>Thermomonosporaceae</taxon>
        <taxon>Actinoallomurus</taxon>
    </lineage>
</organism>
<dbReference type="RefSeq" id="WP_252800189.1">
    <property type="nucleotide sequence ID" value="NZ_BAAABM010000007.1"/>
</dbReference>
<accession>A0ABN0VWW2</accession>
<reference evidence="1 2" key="1">
    <citation type="journal article" date="2019" name="Int. J. Syst. Evol. Microbiol.">
        <title>The Global Catalogue of Microorganisms (GCM) 10K type strain sequencing project: providing services to taxonomists for standard genome sequencing and annotation.</title>
        <authorList>
            <consortium name="The Broad Institute Genomics Platform"/>
            <consortium name="The Broad Institute Genome Sequencing Center for Infectious Disease"/>
            <person name="Wu L."/>
            <person name="Ma J."/>
        </authorList>
    </citation>
    <scope>NUCLEOTIDE SEQUENCE [LARGE SCALE GENOMIC DNA]</scope>
    <source>
        <strain evidence="1 2">JCM 3146</strain>
    </source>
</reference>
<gene>
    <name evidence="1" type="ORF">GCM10010151_06380</name>
</gene>